<comment type="caution">
    <text evidence="1">The sequence shown here is derived from an EMBL/GenBank/DDBJ whole genome shotgun (WGS) entry which is preliminary data.</text>
</comment>
<keyword evidence="2" id="KW-1185">Reference proteome</keyword>
<dbReference type="AlphaFoldDB" id="A0A2T7PP52"/>
<evidence type="ECO:0000313" key="1">
    <source>
        <dbReference type="EMBL" id="PVD35185.1"/>
    </source>
</evidence>
<organism evidence="1 2">
    <name type="scientific">Pomacea canaliculata</name>
    <name type="common">Golden apple snail</name>
    <dbReference type="NCBI Taxonomy" id="400727"/>
    <lineage>
        <taxon>Eukaryota</taxon>
        <taxon>Metazoa</taxon>
        <taxon>Spiralia</taxon>
        <taxon>Lophotrochozoa</taxon>
        <taxon>Mollusca</taxon>
        <taxon>Gastropoda</taxon>
        <taxon>Caenogastropoda</taxon>
        <taxon>Architaenioglossa</taxon>
        <taxon>Ampullarioidea</taxon>
        <taxon>Ampullariidae</taxon>
        <taxon>Pomacea</taxon>
    </lineage>
</organism>
<gene>
    <name evidence="1" type="ORF">C0Q70_06466</name>
</gene>
<dbReference type="Proteomes" id="UP000245119">
    <property type="component" value="Linkage Group LG3"/>
</dbReference>
<accession>A0A2T7PP52</accession>
<reference evidence="1 2" key="1">
    <citation type="submission" date="2018-04" db="EMBL/GenBank/DDBJ databases">
        <title>The genome of golden apple snail Pomacea canaliculata provides insight into stress tolerance and invasive adaptation.</title>
        <authorList>
            <person name="Liu C."/>
            <person name="Liu B."/>
            <person name="Ren Y."/>
            <person name="Zhang Y."/>
            <person name="Wang H."/>
            <person name="Li S."/>
            <person name="Jiang F."/>
            <person name="Yin L."/>
            <person name="Zhang G."/>
            <person name="Qian W."/>
            <person name="Fan W."/>
        </authorList>
    </citation>
    <scope>NUCLEOTIDE SEQUENCE [LARGE SCALE GENOMIC DNA]</scope>
    <source>
        <strain evidence="1">SZHN2017</strain>
        <tissue evidence="1">Muscle</tissue>
    </source>
</reference>
<sequence length="132" mass="14384">MPPTDVNCTPVWHGQQSRDDVGPSAMCVCEGERGGVASLDTSLSLWLVYLRTELCTHADVGKSLKGVEDLASRRHVQVLNCMERPSDSHNLSSCHRERGNFVACGPVYGIRPTKTTAPLTSALTATRNSERM</sequence>
<dbReference type="EMBL" id="PZQS01000003">
    <property type="protein sequence ID" value="PVD35185.1"/>
    <property type="molecule type" value="Genomic_DNA"/>
</dbReference>
<name>A0A2T7PP52_POMCA</name>
<proteinExistence type="predicted"/>
<evidence type="ECO:0000313" key="2">
    <source>
        <dbReference type="Proteomes" id="UP000245119"/>
    </source>
</evidence>
<protein>
    <submittedName>
        <fullName evidence="1">Uncharacterized protein</fullName>
    </submittedName>
</protein>